<dbReference type="Proteomes" id="UP001064048">
    <property type="component" value="Chromosome 2"/>
</dbReference>
<evidence type="ECO:0000313" key="2">
    <source>
        <dbReference type="Proteomes" id="UP001064048"/>
    </source>
</evidence>
<proteinExistence type="predicted"/>
<gene>
    <name evidence="1" type="ORF">MSG28_001552</name>
</gene>
<sequence>MEKNVQLTLKHGERVSSAYAEIYFDDNFCDKEISSGKLSTPEISGRKSTISRHLDSQDDWVSPSDLLVGIIELTPPFTSKINRGTTHAGILAIGDGVLEIERAVFEAKLKQLLRDNESAWVHLLKHEKQQVGKKLKSIYKSIFETKSNIMAKEMSLFYESSLQELEDHLRSEIQHVLISAHANIISDLNTEIQKKLKMERILLEKSLEKRFDSEVKKIRQYYHLLLENERYRNKKLINKAMHERNDALNAFYKQIQAETVTSTMYVMSLERKKCRIKQFMLDNYQTTEIKEKQQKIKDQEKVIDAYKAREHRIADINYEWECKIKKVVQLFLKFISYSLKLLPEQSTFLLDLEKMFVLQLNEIQKQPMAAPPILVEAEDIENIFSFEKAEVSKPPCDKEPFVVVGDTADPIPPRYGSRESLLPEVDLPYFRLQRQFVYAKCHKFEEVKAFLESQRCKCHDKRRSSLASTSTGSPTVGPEQAQSIETESSNERMEVDDFKRIEHCPVRNCQDWASRLTFPYLQSYLDFTEENFSRVKAILGTPPAKEITPELLNPKNIVKAKLPFSATTEPYHHAETQYSSQEDLSLVEIPECQCVDYIPMKNESHSGTGESRGNFINDMLTKRKTSLRRMLQTQPKLLKMFTDENFDFQL</sequence>
<reference evidence="1 2" key="1">
    <citation type="journal article" date="2022" name="Genome Biol. Evol.">
        <title>The Spruce Budworm Genome: Reconstructing the Evolutionary History of Antifreeze Proteins.</title>
        <authorList>
            <person name="Beliveau C."/>
            <person name="Gagne P."/>
            <person name="Picq S."/>
            <person name="Vernygora O."/>
            <person name="Keeling C.I."/>
            <person name="Pinkney K."/>
            <person name="Doucet D."/>
            <person name="Wen F."/>
            <person name="Johnston J.S."/>
            <person name="Maaroufi H."/>
            <person name="Boyle B."/>
            <person name="Laroche J."/>
            <person name="Dewar K."/>
            <person name="Juretic N."/>
            <person name="Blackburn G."/>
            <person name="Nisole A."/>
            <person name="Brunet B."/>
            <person name="Brandao M."/>
            <person name="Lumley L."/>
            <person name="Duan J."/>
            <person name="Quan G."/>
            <person name="Lucarotti C.J."/>
            <person name="Roe A.D."/>
            <person name="Sperling F.A.H."/>
            <person name="Levesque R.C."/>
            <person name="Cusson M."/>
        </authorList>
    </citation>
    <scope>NUCLEOTIDE SEQUENCE [LARGE SCALE GENOMIC DNA]</scope>
    <source>
        <strain evidence="1">Glfc:IPQL:Cfum</strain>
    </source>
</reference>
<protein>
    <submittedName>
        <fullName evidence="1">Uncharacterized protein</fullName>
    </submittedName>
</protein>
<organism evidence="1 2">
    <name type="scientific">Choristoneura fumiferana</name>
    <name type="common">Spruce budworm moth</name>
    <name type="synonym">Archips fumiferana</name>
    <dbReference type="NCBI Taxonomy" id="7141"/>
    <lineage>
        <taxon>Eukaryota</taxon>
        <taxon>Metazoa</taxon>
        <taxon>Ecdysozoa</taxon>
        <taxon>Arthropoda</taxon>
        <taxon>Hexapoda</taxon>
        <taxon>Insecta</taxon>
        <taxon>Pterygota</taxon>
        <taxon>Neoptera</taxon>
        <taxon>Endopterygota</taxon>
        <taxon>Lepidoptera</taxon>
        <taxon>Glossata</taxon>
        <taxon>Ditrysia</taxon>
        <taxon>Tortricoidea</taxon>
        <taxon>Tortricidae</taxon>
        <taxon>Tortricinae</taxon>
        <taxon>Choristoneura</taxon>
    </lineage>
</organism>
<evidence type="ECO:0000313" key="1">
    <source>
        <dbReference type="EMBL" id="KAI8440156.1"/>
    </source>
</evidence>
<accession>A0ACC0KU74</accession>
<dbReference type="EMBL" id="CM046102">
    <property type="protein sequence ID" value="KAI8440156.1"/>
    <property type="molecule type" value="Genomic_DNA"/>
</dbReference>
<comment type="caution">
    <text evidence="1">The sequence shown here is derived from an EMBL/GenBank/DDBJ whole genome shotgun (WGS) entry which is preliminary data.</text>
</comment>
<name>A0ACC0KU74_CHOFU</name>
<keyword evidence="2" id="KW-1185">Reference proteome</keyword>